<dbReference type="AlphaFoldDB" id="Q6SFM3"/>
<protein>
    <submittedName>
        <fullName evidence="2">Uncharacterized protein</fullName>
    </submittedName>
</protein>
<reference evidence="2" key="1">
    <citation type="submission" date="2003-11" db="EMBL/GenBank/DDBJ databases">
        <authorList>
            <person name="Heidelberg J.F."/>
            <person name="Eisen J.A."/>
            <person name="Nelson W.C."/>
            <person name="DeLong E.F."/>
        </authorList>
    </citation>
    <scope>NUCLEOTIDE SEQUENCE</scope>
</reference>
<keyword evidence="1" id="KW-0472">Membrane</keyword>
<dbReference type="EMBL" id="AY458647">
    <property type="protein sequence ID" value="AAR38189.1"/>
    <property type="molecule type" value="Genomic_DNA"/>
</dbReference>
<accession>Q6SFM3</accession>
<feature type="transmembrane region" description="Helical" evidence="1">
    <location>
        <begin position="12"/>
        <end position="28"/>
    </location>
</feature>
<evidence type="ECO:0000256" key="1">
    <source>
        <dbReference type="SAM" id="Phobius"/>
    </source>
</evidence>
<reference evidence="2" key="2">
    <citation type="submission" date="2003-12" db="EMBL/GenBank/DDBJ databases">
        <title>Monterey Bay Coastal Ocean Microbial Observatory environmental clone sequencing.</title>
        <authorList>
            <person name="DeLong E.F."/>
        </authorList>
    </citation>
    <scope>NUCLEOTIDE SEQUENCE</scope>
</reference>
<keyword evidence="1" id="KW-1133">Transmembrane helix</keyword>
<proteinExistence type="predicted"/>
<keyword evidence="1" id="KW-0812">Transmembrane</keyword>
<sequence>MDFFADWSRAELILLVIMILLAIIAFNTRD</sequence>
<gene>
    <name evidence="2" type="ORF">MBMO_EBAC000-36A07.34</name>
</gene>
<organism evidence="2">
    <name type="scientific">uncultured marine bacterium 580</name>
    <dbReference type="NCBI Taxonomy" id="257400"/>
    <lineage>
        <taxon>Bacteria</taxon>
        <taxon>environmental samples</taxon>
    </lineage>
</organism>
<name>Q6SFM3_9BACT</name>
<evidence type="ECO:0000313" key="2">
    <source>
        <dbReference type="EMBL" id="AAR38189.1"/>
    </source>
</evidence>